<dbReference type="GO" id="GO:0004300">
    <property type="term" value="F:enoyl-CoA hydratase activity"/>
    <property type="evidence" value="ECO:0007669"/>
    <property type="project" value="TreeGrafter"/>
</dbReference>
<dbReference type="InterPro" id="IPR029069">
    <property type="entry name" value="HotDog_dom_sf"/>
</dbReference>
<dbReference type="InterPro" id="IPR054357">
    <property type="entry name" value="MFE-2_N"/>
</dbReference>
<feature type="domain" description="Peroxisomal multifunctional enzyme type 2-like N-terminal" evidence="2">
    <location>
        <begin position="19"/>
        <end position="155"/>
    </location>
</feature>
<dbReference type="SUPFAM" id="SSF54637">
    <property type="entry name" value="Thioesterase/thiol ester dehydrase-isomerase"/>
    <property type="match status" value="2"/>
</dbReference>
<dbReference type="GO" id="GO:0003857">
    <property type="term" value="F:(3S)-3-hydroxyacyl-CoA dehydrogenase (NAD+) activity"/>
    <property type="evidence" value="ECO:0007669"/>
    <property type="project" value="TreeGrafter"/>
</dbReference>
<keyword evidence="3" id="KW-0413">Isomerase</keyword>
<dbReference type="GO" id="GO:0005777">
    <property type="term" value="C:peroxisome"/>
    <property type="evidence" value="ECO:0007669"/>
    <property type="project" value="TreeGrafter"/>
</dbReference>
<feature type="domain" description="MaoC-like" evidence="1">
    <location>
        <begin position="173"/>
        <end position="283"/>
    </location>
</feature>
<dbReference type="EMBL" id="KZ613937">
    <property type="protein sequence ID" value="PMD48602.1"/>
    <property type="molecule type" value="Genomic_DNA"/>
</dbReference>
<dbReference type="Gene3D" id="3.10.129.10">
    <property type="entry name" value="Hotdog Thioesterase"/>
    <property type="match status" value="2"/>
</dbReference>
<dbReference type="STRING" id="1149755.A0A2J6SCY2"/>
<name>A0A2J6SCY2_HYAVF</name>
<dbReference type="GO" id="GO:0006635">
    <property type="term" value="P:fatty acid beta-oxidation"/>
    <property type="evidence" value="ECO:0007669"/>
    <property type="project" value="TreeGrafter"/>
</dbReference>
<dbReference type="InterPro" id="IPR002539">
    <property type="entry name" value="MaoC-like_dom"/>
</dbReference>
<evidence type="ECO:0000313" key="3">
    <source>
        <dbReference type="EMBL" id="PMD48602.1"/>
    </source>
</evidence>
<dbReference type="CDD" id="cd03448">
    <property type="entry name" value="HDE_HSD"/>
    <property type="match status" value="1"/>
</dbReference>
<reference evidence="3 4" key="1">
    <citation type="submission" date="2016-04" db="EMBL/GenBank/DDBJ databases">
        <title>A degradative enzymes factory behind the ericoid mycorrhizal symbiosis.</title>
        <authorList>
            <consortium name="DOE Joint Genome Institute"/>
            <person name="Martino E."/>
            <person name="Morin E."/>
            <person name="Grelet G."/>
            <person name="Kuo A."/>
            <person name="Kohler A."/>
            <person name="Daghino S."/>
            <person name="Barry K."/>
            <person name="Choi C."/>
            <person name="Cichocki N."/>
            <person name="Clum A."/>
            <person name="Copeland A."/>
            <person name="Hainaut M."/>
            <person name="Haridas S."/>
            <person name="Labutti K."/>
            <person name="Lindquist E."/>
            <person name="Lipzen A."/>
            <person name="Khouja H.-R."/>
            <person name="Murat C."/>
            <person name="Ohm R."/>
            <person name="Olson A."/>
            <person name="Spatafora J."/>
            <person name="Veneault-Fourrey C."/>
            <person name="Henrissat B."/>
            <person name="Grigoriev I."/>
            <person name="Martin F."/>
            <person name="Perotto S."/>
        </authorList>
    </citation>
    <scope>NUCLEOTIDE SEQUENCE [LARGE SCALE GENOMIC DNA]</scope>
    <source>
        <strain evidence="3 4">F</strain>
    </source>
</reference>
<dbReference type="GO" id="GO:0044594">
    <property type="term" value="F:17-beta-hydroxysteroid dehydrogenase (NAD+) activity"/>
    <property type="evidence" value="ECO:0007669"/>
    <property type="project" value="TreeGrafter"/>
</dbReference>
<dbReference type="PANTHER" id="PTHR13078">
    <property type="entry name" value="PEROXISOMAL MULTIFUNCTIONAL ENZYME TYPE 2-RELATED"/>
    <property type="match status" value="1"/>
</dbReference>
<dbReference type="PANTHER" id="PTHR13078:SF57">
    <property type="entry name" value="DEHYDRATASE, PUTATIVE (AFU_ORTHOLOGUE AFUA_5G00640)-RELATED"/>
    <property type="match status" value="1"/>
</dbReference>
<accession>A0A2J6SCY2</accession>
<dbReference type="Pfam" id="PF01575">
    <property type="entry name" value="MaoC_dehydratas"/>
    <property type="match status" value="1"/>
</dbReference>
<proteinExistence type="predicted"/>
<evidence type="ECO:0000259" key="2">
    <source>
        <dbReference type="Pfam" id="PF22622"/>
    </source>
</evidence>
<dbReference type="GO" id="GO:0016853">
    <property type="term" value="F:isomerase activity"/>
    <property type="evidence" value="ECO:0007669"/>
    <property type="project" value="UniProtKB-KW"/>
</dbReference>
<evidence type="ECO:0000313" key="4">
    <source>
        <dbReference type="Proteomes" id="UP000235786"/>
    </source>
</evidence>
<dbReference type="OrthoDB" id="60204at2759"/>
<gene>
    <name evidence="3" type="ORF">L207DRAFT_627314</name>
</gene>
<dbReference type="Pfam" id="PF22622">
    <property type="entry name" value="MFE-2_hydrat-2_N"/>
    <property type="match status" value="1"/>
</dbReference>
<evidence type="ECO:0000259" key="1">
    <source>
        <dbReference type="Pfam" id="PF01575"/>
    </source>
</evidence>
<dbReference type="Proteomes" id="UP000235786">
    <property type="component" value="Unassembled WGS sequence"/>
</dbReference>
<protein>
    <submittedName>
        <fullName evidence="3">Thioesterase/thiol ester dehydrase-isomerase</fullName>
    </submittedName>
</protein>
<dbReference type="AlphaFoldDB" id="A0A2J6SCY2"/>
<keyword evidence="4" id="KW-1185">Reference proteome</keyword>
<sequence length="309" mass="33617">MSGPGAGFEYPPVEVAWLKRDVLLFANSIGCTADELHFLFELHPEFAVFPTYPIILPFKHTTQEVIDFYKAQGAVPIPGVPKFDARRVVDGQRLMTFLKPFPTTSEGRKFELRSKVIGVYDKGKAGSVVETQQDIVDKATGESYARAVGSAFFVGQGNWGGPKGPATENFPPPQGKKPDAVVSHQTTAESALLYRLNGDYNPLHATPEPGQKMGFGGAIMHGLSSWNFAAHGLLKAIGGSDPKNIREFQARFASPVKPGDKLVTEIWRTGELKGEWEEIRFVTKVEGGKVCLSNGRALMKPVAVTGSKL</sequence>
<organism evidence="3 4">
    <name type="scientific">Hyaloscypha variabilis (strain UAMH 11265 / GT02V1 / F)</name>
    <name type="common">Meliniomyces variabilis</name>
    <dbReference type="NCBI Taxonomy" id="1149755"/>
    <lineage>
        <taxon>Eukaryota</taxon>
        <taxon>Fungi</taxon>
        <taxon>Dikarya</taxon>
        <taxon>Ascomycota</taxon>
        <taxon>Pezizomycotina</taxon>
        <taxon>Leotiomycetes</taxon>
        <taxon>Helotiales</taxon>
        <taxon>Hyaloscyphaceae</taxon>
        <taxon>Hyaloscypha</taxon>
        <taxon>Hyaloscypha variabilis</taxon>
    </lineage>
</organism>